<reference evidence="1 2" key="1">
    <citation type="submission" date="2022-03" db="EMBL/GenBank/DDBJ databases">
        <authorList>
            <person name="Macdonald S."/>
            <person name="Ahmed S."/>
            <person name="Newling K."/>
        </authorList>
    </citation>
    <scope>NUCLEOTIDE SEQUENCE [LARGE SCALE GENOMIC DNA]</scope>
</reference>
<protein>
    <submittedName>
        <fullName evidence="1">Uncharacterized protein</fullName>
    </submittedName>
</protein>
<dbReference type="AlphaFoldDB" id="A0ABC8J9P2"/>
<evidence type="ECO:0000313" key="1">
    <source>
        <dbReference type="EMBL" id="CAH8319353.1"/>
    </source>
</evidence>
<name>A0ABC8J9P2_ERUVS</name>
<accession>A0ABC8J9P2</accession>
<comment type="caution">
    <text evidence="1">The sequence shown here is derived from an EMBL/GenBank/DDBJ whole genome shotgun (WGS) entry which is preliminary data.</text>
</comment>
<evidence type="ECO:0000313" key="2">
    <source>
        <dbReference type="Proteomes" id="UP001642260"/>
    </source>
</evidence>
<sequence>MSYLEEQAIQCHALSLEEATDLRGPDETWNAASIDAESFEYTRPPADHYSTEEVDDMVHKIYRAHECMTEDYHKSIDDDYYPFNKNIGWLTTCKKEMKHKLELTIQIVQKQQEKEPDEGQSIDDRYQLSIDANCGASES</sequence>
<dbReference type="Proteomes" id="UP001642260">
    <property type="component" value="Unassembled WGS sequence"/>
</dbReference>
<proteinExistence type="predicted"/>
<organism evidence="1 2">
    <name type="scientific">Eruca vesicaria subsp. sativa</name>
    <name type="common">Garden rocket</name>
    <name type="synonym">Eruca sativa</name>
    <dbReference type="NCBI Taxonomy" id="29727"/>
    <lineage>
        <taxon>Eukaryota</taxon>
        <taxon>Viridiplantae</taxon>
        <taxon>Streptophyta</taxon>
        <taxon>Embryophyta</taxon>
        <taxon>Tracheophyta</taxon>
        <taxon>Spermatophyta</taxon>
        <taxon>Magnoliopsida</taxon>
        <taxon>eudicotyledons</taxon>
        <taxon>Gunneridae</taxon>
        <taxon>Pentapetalae</taxon>
        <taxon>rosids</taxon>
        <taxon>malvids</taxon>
        <taxon>Brassicales</taxon>
        <taxon>Brassicaceae</taxon>
        <taxon>Brassiceae</taxon>
        <taxon>Eruca</taxon>
    </lineage>
</organism>
<keyword evidence="2" id="KW-1185">Reference proteome</keyword>
<dbReference type="EMBL" id="CAKOAT010088600">
    <property type="protein sequence ID" value="CAH8319353.1"/>
    <property type="molecule type" value="Genomic_DNA"/>
</dbReference>
<gene>
    <name evidence="1" type="ORF">ERUC_LOCUS8446</name>
</gene>